<dbReference type="PANTHER" id="PTHR24094">
    <property type="entry name" value="SECRETED PROTEIN"/>
    <property type="match status" value="1"/>
</dbReference>
<feature type="compositionally biased region" description="Low complexity" evidence="1">
    <location>
        <begin position="242"/>
        <end position="268"/>
    </location>
</feature>
<dbReference type="Proteomes" id="UP001211105">
    <property type="component" value="Unassembled WGS sequence"/>
</dbReference>
<name>A0AAW5ZYG1_9BIFI</name>
<dbReference type="Pfam" id="PF05901">
    <property type="entry name" value="Excalibur"/>
    <property type="match status" value="1"/>
</dbReference>
<feature type="signal peptide" evidence="2">
    <location>
        <begin position="1"/>
        <end position="24"/>
    </location>
</feature>
<comment type="caution">
    <text evidence="4">The sequence shown here is derived from an EMBL/GenBank/DDBJ whole genome shotgun (WGS) entry which is preliminary data.</text>
</comment>
<dbReference type="SMART" id="SM00894">
    <property type="entry name" value="Excalibur"/>
    <property type="match status" value="1"/>
</dbReference>
<evidence type="ECO:0000313" key="5">
    <source>
        <dbReference type="Proteomes" id="UP001211105"/>
    </source>
</evidence>
<dbReference type="EMBL" id="JAQKGX010000002">
    <property type="protein sequence ID" value="MDB1161589.1"/>
    <property type="molecule type" value="Genomic_DNA"/>
</dbReference>
<evidence type="ECO:0000256" key="2">
    <source>
        <dbReference type="SAM" id="SignalP"/>
    </source>
</evidence>
<proteinExistence type="predicted"/>
<dbReference type="InterPro" id="IPR008613">
    <property type="entry name" value="Excalibur_Ca-bd_domain"/>
</dbReference>
<dbReference type="AlphaFoldDB" id="A0AAW5ZYG1"/>
<feature type="compositionally biased region" description="Pro residues" evidence="1">
    <location>
        <begin position="269"/>
        <end position="283"/>
    </location>
</feature>
<dbReference type="InterPro" id="IPR011089">
    <property type="entry name" value="GmrSD_C"/>
</dbReference>
<accession>A0AAW5ZYG1</accession>
<dbReference type="PANTHER" id="PTHR24094:SF15">
    <property type="entry name" value="AMP-DEPENDENT SYNTHETASE_LIGASE DOMAIN-CONTAINING PROTEIN-RELATED"/>
    <property type="match status" value="1"/>
</dbReference>
<evidence type="ECO:0000256" key="1">
    <source>
        <dbReference type="SAM" id="MobiDB-lite"/>
    </source>
</evidence>
<protein>
    <submittedName>
        <fullName evidence="4">DUF1524 domain-containing protein</fullName>
    </submittedName>
</protein>
<keyword evidence="2" id="KW-0732">Signal</keyword>
<dbReference type="Pfam" id="PF07510">
    <property type="entry name" value="GmrSD_C"/>
    <property type="match status" value="1"/>
</dbReference>
<evidence type="ECO:0000259" key="3">
    <source>
        <dbReference type="SMART" id="SM00894"/>
    </source>
</evidence>
<dbReference type="RefSeq" id="WP_195223949.1">
    <property type="nucleotide sequence ID" value="NZ_JADMXZ010000004.1"/>
</dbReference>
<feature type="chain" id="PRO_5043453790" evidence="2">
    <location>
        <begin position="25"/>
        <end position="325"/>
    </location>
</feature>
<feature type="domain" description="Excalibur calcium-binding" evidence="3">
    <location>
        <begin position="289"/>
        <end position="325"/>
    </location>
</feature>
<reference evidence="4" key="1">
    <citation type="submission" date="2023-01" db="EMBL/GenBank/DDBJ databases">
        <title>Human gut microbiome strain richness.</title>
        <authorList>
            <person name="Chen-Liaw A."/>
        </authorList>
    </citation>
    <scope>NUCLEOTIDE SEQUENCE</scope>
    <source>
        <strain evidence="4">BSD2780120875st1_E5_BSD2780120875b_170604</strain>
    </source>
</reference>
<evidence type="ECO:0000313" key="4">
    <source>
        <dbReference type="EMBL" id="MDB1161589.1"/>
    </source>
</evidence>
<organism evidence="4 5">
    <name type="scientific">Bifidobacterium catenulatum</name>
    <dbReference type="NCBI Taxonomy" id="1686"/>
    <lineage>
        <taxon>Bacteria</taxon>
        <taxon>Bacillati</taxon>
        <taxon>Actinomycetota</taxon>
        <taxon>Actinomycetes</taxon>
        <taxon>Bifidobacteriales</taxon>
        <taxon>Bifidobacteriaceae</taxon>
        <taxon>Bifidobacterium</taxon>
    </lineage>
</organism>
<gene>
    <name evidence="4" type="ORF">PL707_04735</name>
</gene>
<sequence length="325" mass="35244">MMSVLSGLLAVGLVVGLSVGSALAVEPTDNTGAGQSATQALDSLEVKGRAPKTGYKRTQFGKAWADVDRNGCDTRNDILNRDLTDVKHKVRTHDCVVESGQLHDPYTGKDIAFKKGWKTSTAVQIDHVVALSDAWQKGAQKLSQTKRTELANDPYNLLAVQGKANQKKSDGDAATWLPSNKSFRCEYVARQIGVKHKYSLWITQAEKEAISKVLSSCPTQTVPDYTGVKDSTVEKTTESEQTEQTQTEQQTEQSAEQAQQNQQTTQAPAPEPAPTPAPAPQPAPQQDVYYQNCATARAAGVAPIYQGQPGYRSQLDRDHDGVACE</sequence>
<feature type="region of interest" description="Disordered" evidence="1">
    <location>
        <begin position="221"/>
        <end position="325"/>
    </location>
</feature>
<feature type="compositionally biased region" description="Basic and acidic residues" evidence="1">
    <location>
        <begin position="314"/>
        <end position="325"/>
    </location>
</feature>